<evidence type="ECO:0000313" key="5">
    <source>
        <dbReference type="EMBL" id="GAA4144816.1"/>
    </source>
</evidence>
<sequence>MSIVPIETGDPVQPLEVTSRPHGGCTVVRLRGELDIATAEELRLRVRRARREHGDRVVLDLAELEFVDSHGLSAILGCYRSAAEAGGCLVLVAPRPIVWRALEITGLHRRLAIADTVEEAVAAAAAPSGDTGGSPEGAAGESEAPEGEGTGPAGRPAAATGT</sequence>
<evidence type="ECO:0000313" key="6">
    <source>
        <dbReference type="Proteomes" id="UP001500266"/>
    </source>
</evidence>
<name>A0ABP7Z121_9ACTN</name>
<feature type="region of interest" description="Disordered" evidence="3">
    <location>
        <begin position="124"/>
        <end position="162"/>
    </location>
</feature>
<dbReference type="Proteomes" id="UP001500266">
    <property type="component" value="Unassembled WGS sequence"/>
</dbReference>
<comment type="similarity">
    <text evidence="1 2">Belongs to the anti-sigma-factor antagonist family.</text>
</comment>
<dbReference type="SUPFAM" id="SSF52091">
    <property type="entry name" value="SpoIIaa-like"/>
    <property type="match status" value="1"/>
</dbReference>
<proteinExistence type="inferred from homology"/>
<dbReference type="InterPro" id="IPR002645">
    <property type="entry name" value="STAS_dom"/>
</dbReference>
<comment type="caution">
    <text evidence="5">The sequence shown here is derived from an EMBL/GenBank/DDBJ whole genome shotgun (WGS) entry which is preliminary data.</text>
</comment>
<keyword evidence="6" id="KW-1185">Reference proteome</keyword>
<dbReference type="EMBL" id="BAABDO010000053">
    <property type="protein sequence ID" value="GAA4144816.1"/>
    <property type="molecule type" value="Genomic_DNA"/>
</dbReference>
<dbReference type="RefSeq" id="WP_378269348.1">
    <property type="nucleotide sequence ID" value="NZ_JBHTFR010000001.1"/>
</dbReference>
<dbReference type="PROSITE" id="PS50801">
    <property type="entry name" value="STAS"/>
    <property type="match status" value="1"/>
</dbReference>
<evidence type="ECO:0000256" key="3">
    <source>
        <dbReference type="SAM" id="MobiDB-lite"/>
    </source>
</evidence>
<dbReference type="NCBIfam" id="TIGR00377">
    <property type="entry name" value="ant_ant_sig"/>
    <property type="match status" value="1"/>
</dbReference>
<reference evidence="6" key="1">
    <citation type="journal article" date="2019" name="Int. J. Syst. Evol. Microbiol.">
        <title>The Global Catalogue of Microorganisms (GCM) 10K type strain sequencing project: providing services to taxonomists for standard genome sequencing and annotation.</title>
        <authorList>
            <consortium name="The Broad Institute Genomics Platform"/>
            <consortium name="The Broad Institute Genome Sequencing Center for Infectious Disease"/>
            <person name="Wu L."/>
            <person name="Ma J."/>
        </authorList>
    </citation>
    <scope>NUCLEOTIDE SEQUENCE [LARGE SCALE GENOMIC DNA]</scope>
    <source>
        <strain evidence="6">JCM 17316</strain>
    </source>
</reference>
<evidence type="ECO:0000256" key="2">
    <source>
        <dbReference type="RuleBase" id="RU003749"/>
    </source>
</evidence>
<dbReference type="PANTHER" id="PTHR33495">
    <property type="entry name" value="ANTI-SIGMA FACTOR ANTAGONIST TM_1081-RELATED-RELATED"/>
    <property type="match status" value="1"/>
</dbReference>
<dbReference type="InterPro" id="IPR036513">
    <property type="entry name" value="STAS_dom_sf"/>
</dbReference>
<evidence type="ECO:0000259" key="4">
    <source>
        <dbReference type="PROSITE" id="PS50801"/>
    </source>
</evidence>
<feature type="domain" description="STAS" evidence="4">
    <location>
        <begin position="15"/>
        <end position="124"/>
    </location>
</feature>
<organism evidence="5 6">
    <name type="scientific">Actinomadura keratinilytica</name>
    <dbReference type="NCBI Taxonomy" id="547461"/>
    <lineage>
        <taxon>Bacteria</taxon>
        <taxon>Bacillati</taxon>
        <taxon>Actinomycetota</taxon>
        <taxon>Actinomycetes</taxon>
        <taxon>Streptosporangiales</taxon>
        <taxon>Thermomonosporaceae</taxon>
        <taxon>Actinomadura</taxon>
    </lineage>
</organism>
<dbReference type="PANTHER" id="PTHR33495:SF2">
    <property type="entry name" value="ANTI-SIGMA FACTOR ANTAGONIST TM_1081-RELATED"/>
    <property type="match status" value="1"/>
</dbReference>
<gene>
    <name evidence="5" type="ORF">GCM10022416_35960</name>
</gene>
<protein>
    <recommendedName>
        <fullName evidence="2">Anti-sigma factor antagonist</fullName>
    </recommendedName>
</protein>
<dbReference type="Gene3D" id="3.30.750.24">
    <property type="entry name" value="STAS domain"/>
    <property type="match status" value="1"/>
</dbReference>
<dbReference type="InterPro" id="IPR003658">
    <property type="entry name" value="Anti-sigma_ant"/>
</dbReference>
<accession>A0ABP7Z121</accession>
<dbReference type="Pfam" id="PF01740">
    <property type="entry name" value="STAS"/>
    <property type="match status" value="1"/>
</dbReference>
<evidence type="ECO:0000256" key="1">
    <source>
        <dbReference type="ARBA" id="ARBA00009013"/>
    </source>
</evidence>
<dbReference type="CDD" id="cd07043">
    <property type="entry name" value="STAS_anti-anti-sigma_factors"/>
    <property type="match status" value="1"/>
</dbReference>
<feature type="compositionally biased region" description="Low complexity" evidence="3">
    <location>
        <begin position="153"/>
        <end position="162"/>
    </location>
</feature>